<dbReference type="EnsemblPlants" id="MELO3C034468.2.1">
    <property type="protein sequence ID" value="MELO3C034468.2.1"/>
    <property type="gene ID" value="MELO3C034468.2"/>
</dbReference>
<name>A0A9I9EJ54_CUCME</name>
<reference evidence="1" key="1">
    <citation type="submission" date="2023-03" db="UniProtKB">
        <authorList>
            <consortium name="EnsemblPlants"/>
        </authorList>
    </citation>
    <scope>IDENTIFICATION</scope>
</reference>
<accession>A0A9I9EJ54</accession>
<protein>
    <submittedName>
        <fullName evidence="1">Uncharacterized protein</fullName>
    </submittedName>
</protein>
<evidence type="ECO:0000313" key="1">
    <source>
        <dbReference type="EnsemblPlants" id="MELO3C034468.2.1"/>
    </source>
</evidence>
<sequence>MVMGGSFEKKRMKNEYTFFHIFLNESIVHAILKDLVHKAMGETLEIGLLEIKDGLLQLAESLNFLHSNAHLIHRAISPEVLPESIGAMKPYLQQFIDV</sequence>
<dbReference type="AlphaFoldDB" id="A0A9I9EJ54"/>
<proteinExistence type="predicted"/>
<organism evidence="1">
    <name type="scientific">Cucumis melo</name>
    <name type="common">Muskmelon</name>
    <dbReference type="NCBI Taxonomy" id="3656"/>
    <lineage>
        <taxon>Eukaryota</taxon>
        <taxon>Viridiplantae</taxon>
        <taxon>Streptophyta</taxon>
        <taxon>Embryophyta</taxon>
        <taxon>Tracheophyta</taxon>
        <taxon>Spermatophyta</taxon>
        <taxon>Magnoliopsida</taxon>
        <taxon>eudicotyledons</taxon>
        <taxon>Gunneridae</taxon>
        <taxon>Pentapetalae</taxon>
        <taxon>rosids</taxon>
        <taxon>fabids</taxon>
        <taxon>Cucurbitales</taxon>
        <taxon>Cucurbitaceae</taxon>
        <taxon>Benincaseae</taxon>
        <taxon>Cucumis</taxon>
    </lineage>
</organism>
<dbReference type="Gramene" id="MELO3C034468.2.1">
    <property type="protein sequence ID" value="MELO3C034468.2.1"/>
    <property type="gene ID" value="MELO3C034468.2"/>
</dbReference>